<dbReference type="PANTHER" id="PTHR24261">
    <property type="entry name" value="PLASMINOGEN-RELATED"/>
    <property type="match status" value="1"/>
</dbReference>
<dbReference type="Proteomes" id="UP000018050">
    <property type="component" value="Unassembled WGS sequence"/>
</dbReference>
<evidence type="ECO:0000256" key="2">
    <source>
        <dbReference type="ARBA" id="ARBA00023157"/>
    </source>
</evidence>
<dbReference type="RefSeq" id="XP_013252470.1">
    <property type="nucleotide sequence ID" value="XM_013397016.1"/>
</dbReference>
<feature type="region of interest" description="Disordered" evidence="3">
    <location>
        <begin position="553"/>
        <end position="586"/>
    </location>
</feature>
<keyword evidence="6" id="KW-1185">Reference proteome</keyword>
<evidence type="ECO:0000313" key="6">
    <source>
        <dbReference type="Proteomes" id="UP000018050"/>
    </source>
</evidence>
<dbReference type="OrthoDB" id="272018at2759"/>
<reference evidence="5" key="2">
    <citation type="submission" date="2013-10" db="EMBL/GenBank/DDBJ databases">
        <authorList>
            <person name="Aslett M."/>
        </authorList>
    </citation>
    <scope>NUCLEOTIDE SEQUENCE</scope>
    <source>
        <strain evidence="5">Houghton</strain>
    </source>
</reference>
<evidence type="ECO:0000259" key="4">
    <source>
        <dbReference type="PROSITE" id="PS50070"/>
    </source>
</evidence>
<evidence type="ECO:0000256" key="3">
    <source>
        <dbReference type="SAM" id="MobiDB-lite"/>
    </source>
</evidence>
<dbReference type="VEuPathDB" id="ToxoDB:EAH_00021880"/>
<dbReference type="SMART" id="SM00130">
    <property type="entry name" value="KR"/>
    <property type="match status" value="1"/>
</dbReference>
<dbReference type="InterPro" id="IPR000001">
    <property type="entry name" value="Kringle"/>
</dbReference>
<feature type="region of interest" description="Disordered" evidence="3">
    <location>
        <begin position="107"/>
        <end position="192"/>
    </location>
</feature>
<evidence type="ECO:0000313" key="5">
    <source>
        <dbReference type="EMBL" id="CDI77118.1"/>
    </source>
</evidence>
<evidence type="ECO:0000256" key="1">
    <source>
        <dbReference type="ARBA" id="ARBA00022572"/>
    </source>
</evidence>
<feature type="compositionally biased region" description="Polar residues" evidence="3">
    <location>
        <begin position="123"/>
        <end position="141"/>
    </location>
</feature>
<reference evidence="5" key="1">
    <citation type="submission" date="2013-10" db="EMBL/GenBank/DDBJ databases">
        <title>Genomic analysis of the causative agents of coccidiosis in chickens.</title>
        <authorList>
            <person name="Reid A.J."/>
            <person name="Blake D."/>
            <person name="Billington K."/>
            <person name="Browne H."/>
            <person name="Dunn M."/>
            <person name="Hung S."/>
            <person name="Kawahara F."/>
            <person name="Miranda-Saavedra D."/>
            <person name="Mourier T."/>
            <person name="Nagra H."/>
            <person name="Otto T.D."/>
            <person name="Rawlings N."/>
            <person name="Sanchez A."/>
            <person name="Sanders M."/>
            <person name="Subramaniam C."/>
            <person name="Tay Y."/>
            <person name="Dear P."/>
            <person name="Doerig C."/>
            <person name="Gruber A."/>
            <person name="Parkinson J."/>
            <person name="Shirley M."/>
            <person name="Wan K.L."/>
            <person name="Berriman M."/>
            <person name="Tomley F."/>
            <person name="Pain A."/>
        </authorList>
    </citation>
    <scope>NUCLEOTIDE SEQUENCE</scope>
    <source>
        <strain evidence="5">Houghton</strain>
    </source>
</reference>
<dbReference type="EMBL" id="HG670556">
    <property type="protein sequence ID" value="CDI77118.1"/>
    <property type="molecule type" value="Genomic_DNA"/>
</dbReference>
<dbReference type="Pfam" id="PF00051">
    <property type="entry name" value="Kringle"/>
    <property type="match status" value="1"/>
</dbReference>
<feature type="compositionally biased region" description="Low complexity" evidence="3">
    <location>
        <begin position="574"/>
        <end position="584"/>
    </location>
</feature>
<dbReference type="PANTHER" id="PTHR24261:SF7">
    <property type="entry name" value="KRINGLE DOMAIN-CONTAINING PROTEIN"/>
    <property type="match status" value="1"/>
</dbReference>
<keyword evidence="1" id="KW-0420">Kringle</keyword>
<dbReference type="GeneID" id="25270258"/>
<dbReference type="PROSITE" id="PS50070">
    <property type="entry name" value="KRINGLE_2"/>
    <property type="match status" value="1"/>
</dbReference>
<dbReference type="Gene3D" id="2.40.20.10">
    <property type="entry name" value="Plasminogen Kringle 4"/>
    <property type="match status" value="1"/>
</dbReference>
<dbReference type="InterPro" id="IPR050759">
    <property type="entry name" value="Serine_protease_kringle"/>
</dbReference>
<dbReference type="InterPro" id="IPR038178">
    <property type="entry name" value="Kringle_sf"/>
</dbReference>
<dbReference type="SUPFAM" id="SSF57440">
    <property type="entry name" value="Kringle-like"/>
    <property type="match status" value="1"/>
</dbReference>
<dbReference type="InterPro" id="IPR018056">
    <property type="entry name" value="Kringle_CS"/>
</dbReference>
<proteinExistence type="predicted"/>
<dbReference type="InterPro" id="IPR013806">
    <property type="entry name" value="Kringle-like"/>
</dbReference>
<protein>
    <submittedName>
        <fullName evidence="5">Kringle domain-containing protein, putative</fullName>
    </submittedName>
</protein>
<name>U6GCS0_EIMAC</name>
<feature type="compositionally biased region" description="Gly residues" evidence="3">
    <location>
        <begin position="179"/>
        <end position="188"/>
    </location>
</feature>
<dbReference type="OMA" id="WICINNS"/>
<dbReference type="PROSITE" id="PS00021">
    <property type="entry name" value="KRINGLE_1"/>
    <property type="match status" value="1"/>
</dbReference>
<accession>U6GCS0</accession>
<keyword evidence="2" id="KW-1015">Disulfide bond</keyword>
<feature type="domain" description="Kringle" evidence="4">
    <location>
        <begin position="445"/>
        <end position="514"/>
    </location>
</feature>
<organism evidence="5 6">
    <name type="scientific">Eimeria acervulina</name>
    <name type="common">Coccidian parasite</name>
    <dbReference type="NCBI Taxonomy" id="5801"/>
    <lineage>
        <taxon>Eukaryota</taxon>
        <taxon>Sar</taxon>
        <taxon>Alveolata</taxon>
        <taxon>Apicomplexa</taxon>
        <taxon>Conoidasida</taxon>
        <taxon>Coccidia</taxon>
        <taxon>Eucoccidiorida</taxon>
        <taxon>Eimeriorina</taxon>
        <taxon>Eimeriidae</taxon>
        <taxon>Eimeria</taxon>
    </lineage>
</organism>
<gene>
    <name evidence="5" type="ORF">EAH_00021880</name>
</gene>
<sequence length="1386" mass="150149">MKSCAYTSNTHTVFKPLSPSQALLLISSQEIEKEGAPTVSLRPHDSISRNRSLSHILLDLPPSFLPVSDRLQVNHSGAHTPRYSNSSSCAAGVSSCAAPAAVSRDYAGHVQQGPPQGAPISALQLSSKGVPQGAPQSSSRGAPQGAPQGASKVAPQGVSLEASEGVPQGASEGAPQGALEGGPEGGPPEGVHRKRTVFLQDNYPPPKLSFLVGSEKPRSSGWNSPSNQRQLAHAELGVGREEDLLFEEGSDQDTANTVSTAGVSVFAASRPEVPLTRSLLQAYLDQRCRSLSADDLPRAARLEGDKILCFSLDALDMQQEGQCLDVCFNPFGCIGKPVDTSNAQPLELDLAKEMKYWCTSSDLHRRVEKHLCKEDSVLRLVMEVNFGWICINNSTEYSSANALLKCIGTCGEPVECLSPTTPITLTGSATTLNKLIQQEKHPGCDCSEGTLGWKYLGCQSRTRLGRRCQHWNQQSPHKHDALKDEAHNFCRSTQEGEDIWCFTTDPDVRSDFCDPLGPKAQLVRPSDYFDLVIESSFNEGAYDIKFFKETAGTGDTTSPCGKGQPTGDIHLADSTTTTSSSSSSGNVRRAFKTYSEGSISALVFQNVQVEMQANGSYAVCLCDYSFYTVNNLQCSKPDHYTMHAGWLRVKGPSHTLDTFAVETGTDASVRLYGYGYTENDDVTILRSSYNCDVSAAAFAESMGSLLSKGPAAYRQLASALQLGTATVARLRPTSVSYSTSTNSTVLYLPSFTVYQTGVFHACWTPEGFNTAIPAANIDVTGLELRRHFYALYVPNSLKAEDRVFSLFIKVRGPAIVPTRNEVYLTRRSDTPCGGSIVGRPMAVTVQPTAEDTETRYFVAEQMTIKRLDTDGVADDTVEVCLERAGRRRSLGVAFLSRALVYPLHVFQRGPQGPPGVPRGTFSMAISKFSSLGLHWAHAATGVDCFFESDLHAFFSQGDFPKALSFWVEETGISLWHSSIARAAPKALGWFAIEGASAVAVHADSTRVLFFILRGDPPELEVYDMTEPRHLKDLSPLASSSETTRLVSPSSISLLPGKEDCRVLLTDSRRRQLLLFSSSLQLLEAQGFWEGMAAPLEGPRSVFCLPTPESEDRTEPMLLTKPYGHSEIRLYQRLASVSAGETDLKEMCLLQTGDASGGLSGVWLTTFHNAYDGPMVHLVPLDTTATTPDFKYTPREWYALGEEHRLEPSIVGSSSSTGLASFALNPSAASYAFMERNIRIVESSGAITLRLIDIQEEPVTVEIIGYYKDTVADTGCTGGGCPPHSVSHVVDEEMQCLEVEEGYFSSGGYGAARIACPPFTSTNADNGLSIDLTHCLCKPGVQGLGFGVKCVWVLWFQTSCVEFRVSFLEFGALKGMSLEVLTATQTK</sequence>